<feature type="transmembrane region" description="Helical" evidence="1">
    <location>
        <begin position="27"/>
        <end position="51"/>
    </location>
</feature>
<proteinExistence type="predicted"/>
<evidence type="ECO:0000313" key="3">
    <source>
        <dbReference type="Proteomes" id="UP000320055"/>
    </source>
</evidence>
<dbReference type="AlphaFoldDB" id="A0A563VMT8"/>
<evidence type="ECO:0000313" key="2">
    <source>
        <dbReference type="EMBL" id="VEP12749.1"/>
    </source>
</evidence>
<keyword evidence="1" id="KW-0812">Transmembrane</keyword>
<dbReference type="EMBL" id="CAACVJ010000072">
    <property type="protein sequence ID" value="VEP12749.1"/>
    <property type="molecule type" value="Genomic_DNA"/>
</dbReference>
<organism evidence="2 3">
    <name type="scientific">Hyella patelloides LEGE 07179</name>
    <dbReference type="NCBI Taxonomy" id="945734"/>
    <lineage>
        <taxon>Bacteria</taxon>
        <taxon>Bacillati</taxon>
        <taxon>Cyanobacteriota</taxon>
        <taxon>Cyanophyceae</taxon>
        <taxon>Pleurocapsales</taxon>
        <taxon>Hyellaceae</taxon>
        <taxon>Hyella</taxon>
    </lineage>
</organism>
<keyword evidence="1" id="KW-1133">Transmembrane helix</keyword>
<accession>A0A563VMT8</accession>
<evidence type="ECO:0000256" key="1">
    <source>
        <dbReference type="SAM" id="Phobius"/>
    </source>
</evidence>
<reference evidence="2 3" key="1">
    <citation type="submission" date="2019-01" db="EMBL/GenBank/DDBJ databases">
        <authorList>
            <person name="Brito A."/>
        </authorList>
    </citation>
    <scope>NUCLEOTIDE SEQUENCE [LARGE SCALE GENOMIC DNA]</scope>
    <source>
        <strain evidence="2">1</strain>
    </source>
</reference>
<protein>
    <submittedName>
        <fullName evidence="2">Uncharacterized protein</fullName>
    </submittedName>
</protein>
<sequence length="129" mass="14808">MEVAIQSLINPWIEQHPFIAWLLQHPIISLVSLFLIVVLLFRLFSAIAQLLDRLWIWLLKSPVLLIKSLLGLKKESPEIAAIINSNDLAIDPEKITQIIQQLEIINQQQKQIMEDIAVLKQKQDNSVVN</sequence>
<dbReference type="OrthoDB" id="583009at2"/>
<keyword evidence="1" id="KW-0472">Membrane</keyword>
<keyword evidence="3" id="KW-1185">Reference proteome</keyword>
<dbReference type="RefSeq" id="WP_144870808.1">
    <property type="nucleotide sequence ID" value="NZ_LR213914.1"/>
</dbReference>
<gene>
    <name evidence="2" type="ORF">H1P_1630005</name>
</gene>
<dbReference type="Proteomes" id="UP000320055">
    <property type="component" value="Unassembled WGS sequence"/>
</dbReference>
<name>A0A563VMT8_9CYAN</name>